<dbReference type="PANTHER" id="PTHR12761:SF1">
    <property type="entry name" value="BLOC-3 COMPLEX MEMBER HPS1"/>
    <property type="match status" value="1"/>
</dbReference>
<dbReference type="EMBL" id="OD001537">
    <property type="protein sequence ID" value="CAD7402307.1"/>
    <property type="molecule type" value="Genomic_DNA"/>
</dbReference>
<evidence type="ECO:0000259" key="1">
    <source>
        <dbReference type="Pfam" id="PF19038"/>
    </source>
</evidence>
<sequence length="81" mass="9442">MRKISSLTINKYLEEFPGLVHFLYIDRTNHRVTAPSLDFSSEETMSLTKKKGSENTRISSFKQSFSQILKLKLKRIMGLKF</sequence>
<protein>
    <recommendedName>
        <fullName evidence="1">FUZ/MON1/HPS1 third Longin domain-containing protein</fullName>
    </recommendedName>
</protein>
<dbReference type="Pfam" id="PF19038">
    <property type="entry name" value="Fuz_longin_3"/>
    <property type="match status" value="1"/>
</dbReference>
<evidence type="ECO:0000313" key="2">
    <source>
        <dbReference type="EMBL" id="CAD7402307.1"/>
    </source>
</evidence>
<dbReference type="GO" id="GO:0031085">
    <property type="term" value="C:BLOC-3 complex"/>
    <property type="evidence" value="ECO:0007669"/>
    <property type="project" value="TreeGrafter"/>
</dbReference>
<dbReference type="GO" id="GO:0005085">
    <property type="term" value="F:guanyl-nucleotide exchange factor activity"/>
    <property type="evidence" value="ECO:0007669"/>
    <property type="project" value="TreeGrafter"/>
</dbReference>
<name>A0A7R9H1C8_TIMPO</name>
<dbReference type="InterPro" id="IPR043970">
    <property type="entry name" value="FUZ/MON1/HPS1_longin_3"/>
</dbReference>
<accession>A0A7R9H1C8</accession>
<feature type="domain" description="FUZ/MON1/HPS1 third Longin" evidence="1">
    <location>
        <begin position="18"/>
        <end position="49"/>
    </location>
</feature>
<dbReference type="InterPro" id="IPR026053">
    <property type="entry name" value="HPS1"/>
</dbReference>
<dbReference type="AlphaFoldDB" id="A0A7R9H1C8"/>
<proteinExistence type="predicted"/>
<dbReference type="PANTHER" id="PTHR12761">
    <property type="entry name" value="HERMANSKY-PUDLAK SYNDROME PROTEIN 1"/>
    <property type="match status" value="1"/>
</dbReference>
<gene>
    <name evidence="2" type="ORF">TPSB3V08_LOCUS3515</name>
</gene>
<dbReference type="GO" id="GO:0016192">
    <property type="term" value="P:vesicle-mediated transport"/>
    <property type="evidence" value="ECO:0007669"/>
    <property type="project" value="InterPro"/>
</dbReference>
<reference evidence="2" key="1">
    <citation type="submission" date="2020-11" db="EMBL/GenBank/DDBJ databases">
        <authorList>
            <person name="Tran Van P."/>
        </authorList>
    </citation>
    <scope>NUCLEOTIDE SEQUENCE</scope>
</reference>
<organism evidence="2">
    <name type="scientific">Timema poppense</name>
    <name type="common">Walking stick</name>
    <dbReference type="NCBI Taxonomy" id="170557"/>
    <lineage>
        <taxon>Eukaryota</taxon>
        <taxon>Metazoa</taxon>
        <taxon>Ecdysozoa</taxon>
        <taxon>Arthropoda</taxon>
        <taxon>Hexapoda</taxon>
        <taxon>Insecta</taxon>
        <taxon>Pterygota</taxon>
        <taxon>Neoptera</taxon>
        <taxon>Polyneoptera</taxon>
        <taxon>Phasmatodea</taxon>
        <taxon>Timematodea</taxon>
        <taxon>Timematoidea</taxon>
        <taxon>Timematidae</taxon>
        <taxon>Timema</taxon>
    </lineage>
</organism>